<proteinExistence type="predicted"/>
<dbReference type="PANTHER" id="PTHR21363:SF0">
    <property type="entry name" value="PREPHENATE DEHYDROGENASE [NADP(+)]"/>
    <property type="match status" value="1"/>
</dbReference>
<keyword evidence="2" id="KW-0175">Coiled coil</keyword>
<dbReference type="GO" id="GO:0070403">
    <property type="term" value="F:NAD+ binding"/>
    <property type="evidence" value="ECO:0007669"/>
    <property type="project" value="TreeGrafter"/>
</dbReference>
<dbReference type="HOGENOM" id="CLU_1084248_0_0_2"/>
<dbReference type="InterPro" id="IPR036291">
    <property type="entry name" value="NAD(P)-bd_dom_sf"/>
</dbReference>
<evidence type="ECO:0000313" key="4">
    <source>
        <dbReference type="EMBL" id="AFZ70428.1"/>
    </source>
</evidence>
<gene>
    <name evidence="4" type="ordered locus">Calag_0681</name>
</gene>
<dbReference type="GeneID" id="14211941"/>
<dbReference type="InterPro" id="IPR003099">
    <property type="entry name" value="Prephen_DH"/>
</dbReference>
<dbReference type="OrthoDB" id="24743at2157"/>
<dbReference type="InterPro" id="IPR006115">
    <property type="entry name" value="6PGDH_NADP-bd"/>
</dbReference>
<evidence type="ECO:0000256" key="2">
    <source>
        <dbReference type="SAM" id="Coils"/>
    </source>
</evidence>
<dbReference type="Gene3D" id="3.40.50.720">
    <property type="entry name" value="NAD(P)-binding Rossmann-like Domain"/>
    <property type="match status" value="1"/>
</dbReference>
<evidence type="ECO:0000259" key="3">
    <source>
        <dbReference type="PROSITE" id="PS51176"/>
    </source>
</evidence>
<dbReference type="AlphaFoldDB" id="L0A956"/>
<accession>L0A956</accession>
<protein>
    <submittedName>
        <fullName evidence="4">Prephenate dehydrogenase</fullName>
    </submittedName>
</protein>
<keyword evidence="1" id="KW-0560">Oxidoreductase</keyword>
<name>L0A956_CALLD</name>
<reference evidence="5" key="1">
    <citation type="submission" date="2012-03" db="EMBL/GenBank/DDBJ databases">
        <title>Complete genome of Caldisphaera lagunensis DSM 15908.</title>
        <authorList>
            <person name="Lucas S."/>
            <person name="Copeland A."/>
            <person name="Lapidus A."/>
            <person name="Glavina del Rio T."/>
            <person name="Dalin E."/>
            <person name="Tice H."/>
            <person name="Bruce D."/>
            <person name="Goodwin L."/>
            <person name="Pitluck S."/>
            <person name="Peters L."/>
            <person name="Mikhailova N."/>
            <person name="Teshima H."/>
            <person name="Kyrpides N."/>
            <person name="Mavromatis K."/>
            <person name="Ivanova N."/>
            <person name="Brettin T."/>
            <person name="Detter J.C."/>
            <person name="Han C."/>
            <person name="Larimer F."/>
            <person name="Land M."/>
            <person name="Hauser L."/>
            <person name="Markowitz V."/>
            <person name="Cheng J.-F."/>
            <person name="Hugenholtz P."/>
            <person name="Woyke T."/>
            <person name="Wu D."/>
            <person name="Spring S."/>
            <person name="Schroeder M."/>
            <person name="Brambilla E."/>
            <person name="Klenk H.-P."/>
            <person name="Eisen J.A."/>
        </authorList>
    </citation>
    <scope>NUCLEOTIDE SEQUENCE [LARGE SCALE GENOMIC DNA]</scope>
    <source>
        <strain evidence="5">DSM 15908 / JCM 11604 / IC-154</strain>
    </source>
</reference>
<dbReference type="PANTHER" id="PTHR21363">
    <property type="entry name" value="PREPHENATE DEHYDROGENASE"/>
    <property type="match status" value="1"/>
</dbReference>
<dbReference type="Pfam" id="PF03446">
    <property type="entry name" value="NAD_binding_2"/>
    <property type="match status" value="1"/>
</dbReference>
<dbReference type="Proteomes" id="UP000010469">
    <property type="component" value="Chromosome"/>
</dbReference>
<dbReference type="InterPro" id="IPR050812">
    <property type="entry name" value="Preph/Arog_dehydrog"/>
</dbReference>
<dbReference type="EMBL" id="CP003378">
    <property type="protein sequence ID" value="AFZ70428.1"/>
    <property type="molecule type" value="Genomic_DNA"/>
</dbReference>
<dbReference type="RefSeq" id="WP_015232326.1">
    <property type="nucleotide sequence ID" value="NC_019791.1"/>
</dbReference>
<dbReference type="eggNOG" id="arCOG00245">
    <property type="taxonomic scope" value="Archaea"/>
</dbReference>
<keyword evidence="5" id="KW-1185">Reference proteome</keyword>
<feature type="coiled-coil region" evidence="2">
    <location>
        <begin position="215"/>
        <end position="253"/>
    </location>
</feature>
<sequence length="266" mass="31039">MRVGIIGYGKMGQVFSNLFQKHGYNVIIYDTKLKHEKFKNFIKKSDYIMISVSPNNLKRVINRLINISKLGYLDGKLIFDISTFKDDIIHYYSKFSDKVMIGSIHPLFGPGIKDPSKHYIAIIPLKENDGSKILEDIFSNMGFKVFYVNYKTHDELISITIGLSYIIGISINKMLNSYDKKMIENLSGTTFKYLKNHYLSIYNDIPDFANYILSNKRVKNTLKNYINVLKELEKNKEDVLKELEKNKNDIEIRNAYNSLYDCIEKY</sequence>
<dbReference type="GO" id="GO:0050661">
    <property type="term" value="F:NADP binding"/>
    <property type="evidence" value="ECO:0007669"/>
    <property type="project" value="InterPro"/>
</dbReference>
<dbReference type="SUPFAM" id="SSF51735">
    <property type="entry name" value="NAD(P)-binding Rossmann-fold domains"/>
    <property type="match status" value="1"/>
</dbReference>
<dbReference type="GO" id="GO:0004665">
    <property type="term" value="F:prephenate dehydrogenase (NADP+) activity"/>
    <property type="evidence" value="ECO:0007669"/>
    <property type="project" value="InterPro"/>
</dbReference>
<organism evidence="4 5">
    <name type="scientific">Caldisphaera lagunensis (strain DSM 15908 / JCM 11604 / ANMR 0165 / IC-154)</name>
    <dbReference type="NCBI Taxonomy" id="1056495"/>
    <lineage>
        <taxon>Archaea</taxon>
        <taxon>Thermoproteota</taxon>
        <taxon>Thermoprotei</taxon>
        <taxon>Acidilobales</taxon>
        <taxon>Caldisphaeraceae</taxon>
        <taxon>Caldisphaera</taxon>
    </lineage>
</organism>
<dbReference type="GO" id="GO:0008977">
    <property type="term" value="F:prephenate dehydrogenase (NAD+) activity"/>
    <property type="evidence" value="ECO:0007669"/>
    <property type="project" value="InterPro"/>
</dbReference>
<feature type="domain" description="Prephenate/arogenate dehydrogenase" evidence="3">
    <location>
        <begin position="1"/>
        <end position="266"/>
    </location>
</feature>
<dbReference type="KEGG" id="clg:Calag_0681"/>
<dbReference type="STRING" id="1056495.Calag_0681"/>
<dbReference type="InParanoid" id="L0A956"/>
<dbReference type="GO" id="GO:0006571">
    <property type="term" value="P:tyrosine biosynthetic process"/>
    <property type="evidence" value="ECO:0007669"/>
    <property type="project" value="InterPro"/>
</dbReference>
<evidence type="ECO:0000256" key="1">
    <source>
        <dbReference type="ARBA" id="ARBA00023002"/>
    </source>
</evidence>
<dbReference type="PROSITE" id="PS51176">
    <property type="entry name" value="PDH_ADH"/>
    <property type="match status" value="1"/>
</dbReference>
<evidence type="ECO:0000313" key="5">
    <source>
        <dbReference type="Proteomes" id="UP000010469"/>
    </source>
</evidence>